<comment type="caution">
    <text evidence="4">The sequence shown here is derived from an EMBL/GenBank/DDBJ whole genome shotgun (WGS) entry which is preliminary data.</text>
</comment>
<accession>A0A150IJA5</accession>
<dbReference type="GO" id="GO:0009166">
    <property type="term" value="P:nucleotide catabolic process"/>
    <property type="evidence" value="ECO:0007669"/>
    <property type="project" value="InterPro"/>
</dbReference>
<dbReference type="Gene3D" id="3.90.780.10">
    <property type="entry name" value="5'-Nucleotidase, C-terminal domain"/>
    <property type="match status" value="1"/>
</dbReference>
<dbReference type="SUPFAM" id="SSF56300">
    <property type="entry name" value="Metallo-dependent phosphatases"/>
    <property type="match status" value="1"/>
</dbReference>
<keyword evidence="1" id="KW-0732">Signal</keyword>
<dbReference type="InterPro" id="IPR004843">
    <property type="entry name" value="Calcineurin-like_PHP"/>
</dbReference>
<dbReference type="InterPro" id="IPR008334">
    <property type="entry name" value="5'-Nucleotdase_C"/>
</dbReference>
<dbReference type="InterPro" id="IPR029052">
    <property type="entry name" value="Metallo-depent_PP-like"/>
</dbReference>
<organism evidence="4 5">
    <name type="scientific">Candidatus Methanofastidiosum methylothiophilum</name>
    <dbReference type="NCBI Taxonomy" id="1705564"/>
    <lineage>
        <taxon>Archaea</taxon>
        <taxon>Methanobacteriati</taxon>
        <taxon>Methanobacteriota</taxon>
        <taxon>Stenosarchaea group</taxon>
        <taxon>Candidatus Methanofastidiosia</taxon>
        <taxon>Candidatus Methanofastidiosales</taxon>
        <taxon>Candidatus Methanofastidiosaceae</taxon>
        <taxon>Candidatus Methanofastidiosum</taxon>
    </lineage>
</organism>
<evidence type="ECO:0000313" key="5">
    <source>
        <dbReference type="Proteomes" id="UP000092401"/>
    </source>
</evidence>
<feature type="domain" description="5'-Nucleotidase C-terminal" evidence="3">
    <location>
        <begin position="355"/>
        <end position="545"/>
    </location>
</feature>
<evidence type="ECO:0000313" key="4">
    <source>
        <dbReference type="EMBL" id="KYC44968.1"/>
    </source>
</evidence>
<reference evidence="4 5" key="1">
    <citation type="journal article" date="2016" name="ISME J.">
        <title>Chasing the elusive Euryarchaeota class WSA2: genomes reveal a uniquely fastidious methyl-reducing methanogen.</title>
        <authorList>
            <person name="Nobu M.K."/>
            <person name="Narihiro T."/>
            <person name="Kuroda K."/>
            <person name="Mei R."/>
            <person name="Liu W.T."/>
        </authorList>
    </citation>
    <scope>NUCLEOTIDE SEQUENCE [LARGE SCALE GENOMIC DNA]</scope>
    <source>
        <strain evidence="4">B03fssc0709_Meth_Bin005</strain>
    </source>
</reference>
<dbReference type="PANTHER" id="PTHR11575:SF6">
    <property type="entry name" value="2',3'-CYCLIC-NUCLEOTIDE 2'-PHOSPHODIESTERASE_3'-NUCLEOTIDASE"/>
    <property type="match status" value="1"/>
</dbReference>
<evidence type="ECO:0000256" key="1">
    <source>
        <dbReference type="ARBA" id="ARBA00022729"/>
    </source>
</evidence>
<gene>
    <name evidence="4" type="ORF">APG10_01276</name>
</gene>
<dbReference type="InterPro" id="IPR036907">
    <property type="entry name" value="5'-Nucleotdase_C_sf"/>
</dbReference>
<protein>
    <submittedName>
        <fullName evidence="4">Bifunctional 2',3'-cyclic nucleotide 2'-phosphodiesterase/3'-nucleotidase protein</fullName>
    </submittedName>
</protein>
<name>A0A150IJA5_9EURY</name>
<dbReference type="Gene3D" id="3.60.21.10">
    <property type="match status" value="1"/>
</dbReference>
<dbReference type="EMBL" id="LNGE01000035">
    <property type="protein sequence ID" value="KYC44968.1"/>
    <property type="molecule type" value="Genomic_DNA"/>
</dbReference>
<dbReference type="PATRIC" id="fig|1706436.3.peg.1291"/>
<dbReference type="Pfam" id="PF02872">
    <property type="entry name" value="5_nucleotid_C"/>
    <property type="match status" value="1"/>
</dbReference>
<sequence length="619" mass="69467">MKKAKIFGAIFIIMLFIFVLACASNPYMQYTEKPLQLTFIETSDIHGTIFPYDFINDKITKTSLAQVASIVNEQRGISSNNVILLDDGDILQGQPTVYYYNFENTSDMHIVSQIMNYMKYDAMVMGNHDIEAGHPVYDKMIKEFNFPALAANAVKPDGNPYFKPYAIITRGGIKIAVLGLITPKIPSWLPSKFWEGMVFEDMVVSAQKWIKIIKEKEKPDLIVGLFHAGVDFTYGGEKADTPNNENASQLVAERVAGFDLIFVGHDHAGWEGNGLNNKPVVNPEGKVVPIYGALNAARKVPVVQVLMKWNKEKKAWEKQINGKLINVEEYKPDEAFLKQFEDAFNKVKAYVSRPIGKMSEKISSKDSMFGPSAFVDLIHRIQLELTSKPEYGLNAAQISFAAPLTFNATIPVSADNTLFVRDMFNLYQYENFLYTMNLTGKQIKDALEYSYGGWFNTMKNADDHLILFKLDDKGNIQYDSRTGSALTVTRYYNYDSAAGIIYTVDVSKPAGQRITIVSFSDGKPFDMNATYSVAINSYRAQGGGGHLTKGAGISQADLTAYKFVTSSTIKDLRYYLMKWIENYKGVIQPFIYNNWSIIPADWAAAGKAKDMLILYPPSK</sequence>
<feature type="domain" description="Calcineurin-like phosphoesterase" evidence="2">
    <location>
        <begin position="38"/>
        <end position="268"/>
    </location>
</feature>
<dbReference type="SUPFAM" id="SSF55816">
    <property type="entry name" value="5'-nucleotidase (syn. UDP-sugar hydrolase), C-terminal domain"/>
    <property type="match status" value="1"/>
</dbReference>
<dbReference type="Pfam" id="PF00149">
    <property type="entry name" value="Metallophos"/>
    <property type="match status" value="1"/>
</dbReference>
<dbReference type="InterPro" id="IPR006179">
    <property type="entry name" value="5_nucleotidase/apyrase"/>
</dbReference>
<evidence type="ECO:0000259" key="3">
    <source>
        <dbReference type="Pfam" id="PF02872"/>
    </source>
</evidence>
<dbReference type="PRINTS" id="PR01607">
    <property type="entry name" value="APYRASEFAMLY"/>
</dbReference>
<proteinExistence type="predicted"/>
<dbReference type="GO" id="GO:0016787">
    <property type="term" value="F:hydrolase activity"/>
    <property type="evidence" value="ECO:0007669"/>
    <property type="project" value="InterPro"/>
</dbReference>
<dbReference type="Proteomes" id="UP000092401">
    <property type="component" value="Unassembled WGS sequence"/>
</dbReference>
<evidence type="ECO:0000259" key="2">
    <source>
        <dbReference type="Pfam" id="PF00149"/>
    </source>
</evidence>
<dbReference type="PANTHER" id="PTHR11575">
    <property type="entry name" value="5'-NUCLEOTIDASE-RELATED"/>
    <property type="match status" value="1"/>
</dbReference>
<dbReference type="AlphaFoldDB" id="A0A150IJA5"/>
<dbReference type="PROSITE" id="PS51257">
    <property type="entry name" value="PROKAR_LIPOPROTEIN"/>
    <property type="match status" value="1"/>
</dbReference>